<dbReference type="PROSITE" id="PS50082">
    <property type="entry name" value="WD_REPEATS_2"/>
    <property type="match status" value="1"/>
</dbReference>
<dbReference type="PANTHER" id="PTHR19849:SF0">
    <property type="entry name" value="PHOSPHOLIPASE A-2-ACTIVATING PROTEIN"/>
    <property type="match status" value="1"/>
</dbReference>
<dbReference type="SMART" id="SM00320">
    <property type="entry name" value="WD40"/>
    <property type="match status" value="2"/>
</dbReference>
<comment type="caution">
    <text evidence="6">The sequence shown here is derived from an EMBL/GenBank/DDBJ whole genome shotgun (WGS) entry which is preliminary data.</text>
</comment>
<feature type="domain" description="PUL" evidence="5">
    <location>
        <begin position="584"/>
        <end position="861"/>
    </location>
</feature>
<evidence type="ECO:0000313" key="7">
    <source>
        <dbReference type="Proteomes" id="UP001150062"/>
    </source>
</evidence>
<dbReference type="Gene3D" id="2.130.10.10">
    <property type="entry name" value="YVTN repeat-like/Quinoprotein amine dehydrogenase"/>
    <property type="match status" value="1"/>
</dbReference>
<evidence type="ECO:0000256" key="4">
    <source>
        <dbReference type="PROSITE-ProRule" id="PRU00221"/>
    </source>
</evidence>
<evidence type="ECO:0000256" key="2">
    <source>
        <dbReference type="ARBA" id="ARBA00022574"/>
    </source>
</evidence>
<protein>
    <submittedName>
        <fullName evidence="6">Phospholipase a2-activating protein</fullName>
    </submittedName>
</protein>
<dbReference type="Proteomes" id="UP001150062">
    <property type="component" value="Unassembled WGS sequence"/>
</dbReference>
<evidence type="ECO:0000313" key="6">
    <source>
        <dbReference type="EMBL" id="KAJ6235254.1"/>
    </source>
</evidence>
<dbReference type="Pfam" id="PF08324">
    <property type="entry name" value="PUL"/>
    <property type="match status" value="1"/>
</dbReference>
<organism evidence="6 7">
    <name type="scientific">Anaeramoeba flamelloides</name>
    <dbReference type="NCBI Taxonomy" id="1746091"/>
    <lineage>
        <taxon>Eukaryota</taxon>
        <taxon>Metamonada</taxon>
        <taxon>Anaeramoebidae</taxon>
        <taxon>Anaeramoeba</taxon>
    </lineage>
</organism>
<reference evidence="6" key="1">
    <citation type="submission" date="2022-08" db="EMBL/GenBank/DDBJ databases">
        <title>Novel sulfate-reducing endosymbionts in the free-living metamonad Anaeramoeba.</title>
        <authorList>
            <person name="Jerlstrom-Hultqvist J."/>
            <person name="Cepicka I."/>
            <person name="Gallot-Lavallee L."/>
            <person name="Salas-Leiva D."/>
            <person name="Curtis B.A."/>
            <person name="Zahonova K."/>
            <person name="Pipaliya S."/>
            <person name="Dacks J."/>
            <person name="Roger A.J."/>
        </authorList>
    </citation>
    <scope>NUCLEOTIDE SEQUENCE</scope>
    <source>
        <strain evidence="6">Schooner1</strain>
    </source>
</reference>
<dbReference type="InterPro" id="IPR011989">
    <property type="entry name" value="ARM-like"/>
</dbReference>
<dbReference type="Gene3D" id="1.25.10.10">
    <property type="entry name" value="Leucine-rich Repeat Variant"/>
    <property type="match status" value="1"/>
</dbReference>
<evidence type="ECO:0000256" key="1">
    <source>
        <dbReference type="ARBA" id="ARBA00022490"/>
    </source>
</evidence>
<dbReference type="PANTHER" id="PTHR19849">
    <property type="entry name" value="PHOSPHOLIPASE A-2-ACTIVATING PROTEIN"/>
    <property type="match status" value="1"/>
</dbReference>
<dbReference type="InterPro" id="IPR001680">
    <property type="entry name" value="WD40_rpt"/>
</dbReference>
<dbReference type="InterPro" id="IPR016024">
    <property type="entry name" value="ARM-type_fold"/>
</dbReference>
<gene>
    <name evidence="6" type="ORF">M0813_03938</name>
</gene>
<dbReference type="InterPro" id="IPR013535">
    <property type="entry name" value="PUL_dom"/>
</dbReference>
<dbReference type="PROSITE" id="PS51396">
    <property type="entry name" value="PUL"/>
    <property type="match status" value="1"/>
</dbReference>
<dbReference type="InterPro" id="IPR036322">
    <property type="entry name" value="WD40_repeat_dom_sf"/>
</dbReference>
<evidence type="ECO:0000256" key="3">
    <source>
        <dbReference type="ARBA" id="ARBA00022737"/>
    </source>
</evidence>
<dbReference type="EMBL" id="JAOAOG010000264">
    <property type="protein sequence ID" value="KAJ6235254.1"/>
    <property type="molecule type" value="Genomic_DNA"/>
</dbReference>
<dbReference type="SUPFAM" id="SSF50978">
    <property type="entry name" value="WD40 repeat-like"/>
    <property type="match status" value="1"/>
</dbReference>
<dbReference type="SUPFAM" id="SSF48371">
    <property type="entry name" value="ARM repeat"/>
    <property type="match status" value="1"/>
</dbReference>
<accession>A0ABQ8XS57</accession>
<sequence length="865" mass="100435">MSFGDFNLSNRRQLGTGFLSSISVFISGNIVASSGRNLFLYIRSPDSNTFQKIANFQGEYRHSHETISCVYAIEKGIIQDLEEETFLICIGQMMNLYSVKSVQQMKANQEPKALWWIFGHTANISCVTVCPNGLIYSGSYDHTIHVDQYTNKEKKIILKGHTGSINNLIHINNVVVSSSTDDTIRIWKNFQQVKVISNEMTRNVSSLAPCCDYGFLSANNTNHIAYFTLEGKLFMNLFAGNSQVNRVYTSPLGLKEYYAFGPNVTHILSYSQVIATPSLKQYPKFMIPYTKPPTMQGKKIDPNDPKDLYEKCYGEDLILAFSDGEILILTKNSDRVTQRFAPFTKELKKSKDTIRDLKVIKNTKCRIDNQVRVVYDFSHKKNNKKELTVLCWKNNSQNWAQLGKINSGLDFIDEKNFQKIKPKKKKKNDFYYHNDSDDLDENTGIYTSKIMENIKRVHQIHSVISKSPYNSKKILNIVKGFAMDESLSDSKLKKIKKISKFAKKQLSFYKTKFKQAKGYKRIYKYPFTDSQENLWFGYNPEDDTQNIVNRLIKEHSEDTIYITSIYETLEEQKSFIMKNGLDKIILPKNDYESLPKGDVDKSFKKLEELNISIQQEQFTENELNSLRTLIDVYNLTQNNVIVNYNILPTLLYKCNDSMFPKLLDFYRVLIHNTTICSILFQDNFFINLLFEKFERYIKNQDKNSSLACLKILLDLFAQHITEKIIQKNNFLLIIRIKQLLNTTTDYHIKELCLQILVNLSIQNKKNISKYFKGLARKKLNLEFQFQFLLIDLLVGNIKDITEEDLLFILFTALGTLLFSNDSVQLYLVSKNFLSILQTYRNKYSIKLSTIIDEILRKIIKITYNN</sequence>
<dbReference type="InterPro" id="IPR015943">
    <property type="entry name" value="WD40/YVTN_repeat-like_dom_sf"/>
</dbReference>
<keyword evidence="3" id="KW-0677">Repeat</keyword>
<dbReference type="Pfam" id="PF00400">
    <property type="entry name" value="WD40"/>
    <property type="match status" value="2"/>
</dbReference>
<proteinExistence type="predicted"/>
<keyword evidence="7" id="KW-1185">Reference proteome</keyword>
<evidence type="ECO:0000259" key="5">
    <source>
        <dbReference type="PROSITE" id="PS51396"/>
    </source>
</evidence>
<keyword evidence="2 4" id="KW-0853">WD repeat</keyword>
<feature type="repeat" description="WD" evidence="4">
    <location>
        <begin position="158"/>
        <end position="188"/>
    </location>
</feature>
<name>A0ABQ8XS57_9EUKA</name>
<dbReference type="PROSITE" id="PS50294">
    <property type="entry name" value="WD_REPEATS_REGION"/>
    <property type="match status" value="1"/>
</dbReference>
<keyword evidence="1" id="KW-0963">Cytoplasm</keyword>